<reference evidence="3" key="1">
    <citation type="submission" date="2025-08" db="UniProtKB">
        <authorList>
            <consortium name="RefSeq"/>
        </authorList>
    </citation>
    <scope>IDENTIFICATION</scope>
    <source>
        <tissue evidence="3">Muscle</tissue>
    </source>
</reference>
<sequence>MPALCCLRVPEGPRRSRRRSAGRRGPRGRLSGDGAATGCSSLGMWFADSGDPSAQLGPEGDRDLGSRALEAWTGSGGRGREGRRRPRGSTQCWKSLDAGRPGSEEREKFPGCSPLARVGPWMPFAPVGGLAASPTPLSGLALPWGSRLTSGASRGATPGARAAAAAPAVGLERRGAPPQAAGRRARPPVSASESPGWAAFIWPCRVHEAEAGQGASEILAAHKRMGVEVQRRGQAVQGGLGKCPRVVSKVEDWLKIP</sequence>
<name>A0A9W2WZG8_PHYMC</name>
<dbReference type="Proteomes" id="UP000248484">
    <property type="component" value="Chromosome 11"/>
</dbReference>
<dbReference type="GeneID" id="129392546"/>
<gene>
    <name evidence="3" type="primary">LOC129392546</name>
</gene>
<organism evidence="2 3">
    <name type="scientific">Physeter macrocephalus</name>
    <name type="common">Sperm whale</name>
    <name type="synonym">Physeter catodon</name>
    <dbReference type="NCBI Taxonomy" id="9755"/>
    <lineage>
        <taxon>Eukaryota</taxon>
        <taxon>Metazoa</taxon>
        <taxon>Chordata</taxon>
        <taxon>Craniata</taxon>
        <taxon>Vertebrata</taxon>
        <taxon>Euteleostomi</taxon>
        <taxon>Mammalia</taxon>
        <taxon>Eutheria</taxon>
        <taxon>Laurasiatheria</taxon>
        <taxon>Artiodactyla</taxon>
        <taxon>Whippomorpha</taxon>
        <taxon>Cetacea</taxon>
        <taxon>Odontoceti</taxon>
        <taxon>Physeteridae</taxon>
        <taxon>Physeter</taxon>
    </lineage>
</organism>
<protein>
    <submittedName>
        <fullName evidence="3">Uncharacterized protein</fullName>
    </submittedName>
</protein>
<feature type="compositionally biased region" description="Low complexity" evidence="1">
    <location>
        <begin position="151"/>
        <end position="168"/>
    </location>
</feature>
<feature type="compositionally biased region" description="Basic residues" evidence="1">
    <location>
        <begin position="15"/>
        <end position="27"/>
    </location>
</feature>
<keyword evidence="2" id="KW-1185">Reference proteome</keyword>
<dbReference type="AlphaFoldDB" id="A0A9W2WZG8"/>
<evidence type="ECO:0000313" key="2">
    <source>
        <dbReference type="Proteomes" id="UP000248484"/>
    </source>
</evidence>
<feature type="region of interest" description="Disordered" evidence="1">
    <location>
        <begin position="151"/>
        <end position="194"/>
    </location>
</feature>
<dbReference type="KEGG" id="pcad:129392546"/>
<evidence type="ECO:0000256" key="1">
    <source>
        <dbReference type="SAM" id="MobiDB-lite"/>
    </source>
</evidence>
<dbReference type="RefSeq" id="XP_054944415.1">
    <property type="nucleotide sequence ID" value="XM_055088440.1"/>
</dbReference>
<evidence type="ECO:0000313" key="3">
    <source>
        <dbReference type="RefSeq" id="XP_054944415.1"/>
    </source>
</evidence>
<accession>A0A9W2WZG8</accession>
<feature type="region of interest" description="Disordered" evidence="1">
    <location>
        <begin position="9"/>
        <end position="111"/>
    </location>
</feature>
<proteinExistence type="predicted"/>